<protein>
    <submittedName>
        <fullName evidence="1">Uncharacterized protein</fullName>
    </submittedName>
</protein>
<accession>J3JHG6</accession>
<evidence type="ECO:0000313" key="1">
    <source>
        <dbReference type="EMBL" id="EJN60979.1"/>
    </source>
</evidence>
<dbReference type="Proteomes" id="UP000007813">
    <property type="component" value="Unassembled WGS sequence"/>
</dbReference>
<name>J3JHG6_9EURY</name>
<comment type="caution">
    <text evidence="1">The sequence shown here is derived from an EMBL/GenBank/DDBJ whole genome shotgun (WGS) entry which is preliminary data.</text>
</comment>
<proteinExistence type="predicted"/>
<reference evidence="1 2" key="1">
    <citation type="journal article" date="2012" name="J. Bacteriol.">
        <title>Draft Genome Sequence of the Extremely Halophilic Archaeon Halogranum salarium B-1T.</title>
        <authorList>
            <person name="Kim K.K."/>
            <person name="Lee K.C."/>
            <person name="Lee J.S."/>
        </authorList>
    </citation>
    <scope>NUCLEOTIDE SEQUENCE [LARGE SCALE GENOMIC DNA]</scope>
    <source>
        <strain evidence="1 2">B-1</strain>
    </source>
</reference>
<organism evidence="1 2">
    <name type="scientific">Halogranum salarium B-1</name>
    <dbReference type="NCBI Taxonomy" id="1210908"/>
    <lineage>
        <taxon>Archaea</taxon>
        <taxon>Methanobacteriati</taxon>
        <taxon>Methanobacteriota</taxon>
        <taxon>Stenosarchaea group</taxon>
        <taxon>Halobacteria</taxon>
        <taxon>Halobacteriales</taxon>
        <taxon>Haloferacaceae</taxon>
    </lineage>
</organism>
<evidence type="ECO:0000313" key="2">
    <source>
        <dbReference type="Proteomes" id="UP000007813"/>
    </source>
</evidence>
<gene>
    <name evidence="1" type="ORF">HSB1_15820</name>
</gene>
<sequence length="63" mass="6700">MSAFCDGDTTVSTRLFHLHYKTPDVDRPTVPSFTVVGDAFSASRTVDVSALTSTDDSAFGADL</sequence>
<dbReference type="AlphaFoldDB" id="J3JHG6"/>
<dbReference type="EMBL" id="ALJD01000003">
    <property type="protein sequence ID" value="EJN60979.1"/>
    <property type="molecule type" value="Genomic_DNA"/>
</dbReference>
<dbReference type="RefSeq" id="WP_009374850.1">
    <property type="nucleotide sequence ID" value="NZ_ALJD01000003.1"/>
</dbReference>